<evidence type="ECO:0000256" key="4">
    <source>
        <dbReference type="ARBA" id="ARBA00023235"/>
    </source>
</evidence>
<dbReference type="RefSeq" id="WP_336823219.1">
    <property type="nucleotide sequence ID" value="NZ_JBHTLT010000020.1"/>
</dbReference>
<feature type="domain" description="Methylmalonyl-CoA mutase alpha/beta chain catalytic" evidence="6">
    <location>
        <begin position="161"/>
        <end position="395"/>
    </location>
</feature>
<keyword evidence="5" id="KW-0170">Cobalt</keyword>
<name>A0ABW3TYG5_9BACL</name>
<comment type="similarity">
    <text evidence="2">Belongs to the methylmalonyl-CoA mutase family.</text>
</comment>
<dbReference type="PANTHER" id="PTHR48101">
    <property type="entry name" value="METHYLMALONYL-COA MUTASE, MITOCHONDRIAL-RELATED"/>
    <property type="match status" value="1"/>
</dbReference>
<dbReference type="SUPFAM" id="SSF52242">
    <property type="entry name" value="Cobalamin (vitamin B12)-binding domain"/>
    <property type="match status" value="1"/>
</dbReference>
<dbReference type="Pfam" id="PF01642">
    <property type="entry name" value="MM_CoA_mutase"/>
    <property type="match status" value="1"/>
</dbReference>
<evidence type="ECO:0000313" key="8">
    <source>
        <dbReference type="Proteomes" id="UP001597231"/>
    </source>
</evidence>
<dbReference type="InterPro" id="IPR006099">
    <property type="entry name" value="MeMalonylCoA_mutase_a/b_cat"/>
</dbReference>
<gene>
    <name evidence="7" type="ORF">ACFQ38_04490</name>
</gene>
<dbReference type="Gene3D" id="3.20.20.240">
    <property type="entry name" value="Methylmalonyl-CoA mutase"/>
    <property type="match status" value="1"/>
</dbReference>
<sequence>MKQITFEKSDYEQWKELAVQSLKGKPFDTLITTTIEDIDIQPLYIEGGNANFSSIIREQKTNAGWTIAQGTYASNGAEWVFKVQESIEKGNEAIVYDGWKQMEWDETSLEKASELFTKYPIHFINIRKDDPILHVFNRIPEMNRKSVNGFIQTEQWNYADKFPNLRKAGADLWDIHHEGADAVTELSIALAKAAHLSNDAESFEMFAANFYVRFAIDTHFFMEIAKLRAFRVLFHAFAEAYGVKNYPPVQIAAVTSLRSFSKLDPYNNLLRAGNEAFAAVLGGADIITVHPHDVLTGPTNSSIRYSRNIQLILKEETHVGKVADPAGGSYFIEQLTKELVEKAWELFIDIEQNGGLNAFIASGRLAEQMDKRKAETATAKKALIGINVYADSVAEIAEDWSGIKAFERIASPFEMLHKQTAYDQPKTVLLNFGTLKDYKPRADYVTGFLSTGGIQCEWSPSFVNAAEAIDWIHGKQVDYAIICAKDDIAQTVVNDFLNRLPEEMIVDVAGKFDNNVTNSWTAKGLNGFIYKGQNILNKIESILNKWKGEADHE</sequence>
<keyword evidence="4" id="KW-0413">Isomerase</keyword>
<dbReference type="InterPro" id="IPR016176">
    <property type="entry name" value="Cbl-dep_enz_cat"/>
</dbReference>
<keyword evidence="3" id="KW-0846">Cobalamin</keyword>
<keyword evidence="8" id="KW-1185">Reference proteome</keyword>
<evidence type="ECO:0000313" key="7">
    <source>
        <dbReference type="EMBL" id="MFD1204387.1"/>
    </source>
</evidence>
<reference evidence="8" key="1">
    <citation type="journal article" date="2019" name="Int. J. Syst. Evol. Microbiol.">
        <title>The Global Catalogue of Microorganisms (GCM) 10K type strain sequencing project: providing services to taxonomists for standard genome sequencing and annotation.</title>
        <authorList>
            <consortium name="The Broad Institute Genomics Platform"/>
            <consortium name="The Broad Institute Genome Sequencing Center for Infectious Disease"/>
            <person name="Wu L."/>
            <person name="Ma J."/>
        </authorList>
    </citation>
    <scope>NUCLEOTIDE SEQUENCE [LARGE SCALE GENOMIC DNA]</scope>
    <source>
        <strain evidence="8">CCUG 53915</strain>
    </source>
</reference>
<dbReference type="EMBL" id="JBHTLT010000020">
    <property type="protein sequence ID" value="MFD1204387.1"/>
    <property type="molecule type" value="Genomic_DNA"/>
</dbReference>
<dbReference type="Proteomes" id="UP001597231">
    <property type="component" value="Unassembled WGS sequence"/>
</dbReference>
<dbReference type="InterPro" id="IPR036724">
    <property type="entry name" value="Cobalamin-bd_sf"/>
</dbReference>
<evidence type="ECO:0000256" key="5">
    <source>
        <dbReference type="ARBA" id="ARBA00023285"/>
    </source>
</evidence>
<organism evidence="7 8">
    <name type="scientific">Sporosarcina contaminans</name>
    <dbReference type="NCBI Taxonomy" id="633403"/>
    <lineage>
        <taxon>Bacteria</taxon>
        <taxon>Bacillati</taxon>
        <taxon>Bacillota</taxon>
        <taxon>Bacilli</taxon>
        <taxon>Bacillales</taxon>
        <taxon>Caryophanaceae</taxon>
        <taxon>Sporosarcina</taxon>
    </lineage>
</organism>
<proteinExistence type="inferred from homology"/>
<protein>
    <submittedName>
        <fullName evidence="7">Methylmalonyl-CoA mutase family protein</fullName>
    </submittedName>
</protein>
<accession>A0ABW3TYG5</accession>
<comment type="caution">
    <text evidence="7">The sequence shown here is derived from an EMBL/GenBank/DDBJ whole genome shotgun (WGS) entry which is preliminary data.</text>
</comment>
<dbReference type="SUPFAM" id="SSF51703">
    <property type="entry name" value="Cobalamin (vitamin B12)-dependent enzymes"/>
    <property type="match status" value="1"/>
</dbReference>
<dbReference type="Gene3D" id="3.40.50.280">
    <property type="entry name" value="Cobalamin-binding domain"/>
    <property type="match status" value="1"/>
</dbReference>
<comment type="cofactor">
    <cofactor evidence="1">
        <name>adenosylcob(III)alamin</name>
        <dbReference type="ChEBI" id="CHEBI:18408"/>
    </cofactor>
</comment>
<evidence type="ECO:0000256" key="3">
    <source>
        <dbReference type="ARBA" id="ARBA00022628"/>
    </source>
</evidence>
<evidence type="ECO:0000259" key="6">
    <source>
        <dbReference type="Pfam" id="PF01642"/>
    </source>
</evidence>
<evidence type="ECO:0000256" key="1">
    <source>
        <dbReference type="ARBA" id="ARBA00001922"/>
    </source>
</evidence>
<evidence type="ECO:0000256" key="2">
    <source>
        <dbReference type="ARBA" id="ARBA00008465"/>
    </source>
</evidence>